<reference evidence="1 2" key="1">
    <citation type="submission" date="2018-01" db="EMBL/GenBank/DDBJ databases">
        <title>Whole genome sequencing of Histamine producing bacteria.</title>
        <authorList>
            <person name="Butler K."/>
        </authorList>
    </citation>
    <scope>NUCLEOTIDE SEQUENCE [LARGE SCALE GENOMIC DNA]</scope>
    <source>
        <strain evidence="1 2">FS-7.2</strain>
    </source>
</reference>
<sequence>MNNRFNDRLAAEKAARQAHHLEMLVLANEIAEIVGLEPTCDATEQNAAHCENAIRCHGMVLVSNKKKKLKIDKADSLTITITACLDTRALEKRSASGYTLKVSFAAYINGEHLRARTFAIHSEKDLSKVKTRVTDLISQIS</sequence>
<dbReference type="AlphaFoldDB" id="A0A2T3KKW8"/>
<gene>
    <name evidence="1" type="ORF">C9J27_04290</name>
</gene>
<protein>
    <submittedName>
        <fullName evidence="1">Uncharacterized protein</fullName>
    </submittedName>
</protein>
<evidence type="ECO:0000313" key="2">
    <source>
        <dbReference type="Proteomes" id="UP000241426"/>
    </source>
</evidence>
<organism evidence="1 2">
    <name type="scientific">Photobacterium kishitanii</name>
    <dbReference type="NCBI Taxonomy" id="318456"/>
    <lineage>
        <taxon>Bacteria</taxon>
        <taxon>Pseudomonadati</taxon>
        <taxon>Pseudomonadota</taxon>
        <taxon>Gammaproteobacteria</taxon>
        <taxon>Vibrionales</taxon>
        <taxon>Vibrionaceae</taxon>
        <taxon>Photobacterium</taxon>
    </lineage>
</organism>
<proteinExistence type="predicted"/>
<accession>A0A2T3KKW8</accession>
<evidence type="ECO:0000313" key="1">
    <source>
        <dbReference type="EMBL" id="PSV00352.1"/>
    </source>
</evidence>
<name>A0A2T3KKW8_9GAMM</name>
<dbReference type="Proteomes" id="UP000241426">
    <property type="component" value="Unassembled WGS sequence"/>
</dbReference>
<dbReference type="EMBL" id="PYNF01000003">
    <property type="protein sequence ID" value="PSV00352.1"/>
    <property type="molecule type" value="Genomic_DNA"/>
</dbReference>
<dbReference type="RefSeq" id="WP_107288982.1">
    <property type="nucleotide sequence ID" value="NZ_PYNF01000003.1"/>
</dbReference>
<comment type="caution">
    <text evidence="1">The sequence shown here is derived from an EMBL/GenBank/DDBJ whole genome shotgun (WGS) entry which is preliminary data.</text>
</comment>